<dbReference type="AlphaFoldDB" id="A0A2Z4FIY9"/>
<dbReference type="EMBL" id="CP030032">
    <property type="protein sequence ID" value="AWV88795.1"/>
    <property type="molecule type" value="Genomic_DNA"/>
</dbReference>
<evidence type="ECO:0000313" key="2">
    <source>
        <dbReference type="Proteomes" id="UP000249799"/>
    </source>
</evidence>
<dbReference type="Proteomes" id="UP000249799">
    <property type="component" value="Chromosome"/>
</dbReference>
<name>A0A2Z4FIY9_9DELT</name>
<organism evidence="1 2">
    <name type="scientific">Bradymonas sediminis</name>
    <dbReference type="NCBI Taxonomy" id="1548548"/>
    <lineage>
        <taxon>Bacteria</taxon>
        <taxon>Deltaproteobacteria</taxon>
        <taxon>Bradymonadales</taxon>
        <taxon>Bradymonadaceae</taxon>
        <taxon>Bradymonas</taxon>
    </lineage>
</organism>
<dbReference type="OrthoDB" id="1373154at2"/>
<dbReference type="KEGG" id="bsed:DN745_05350"/>
<keyword evidence="2" id="KW-1185">Reference proteome</keyword>
<reference evidence="1 2" key="1">
    <citation type="submission" date="2018-06" db="EMBL/GenBank/DDBJ databases">
        <title>Lujinxingia sediminis gen. nov. sp. nov., a new facultative anaerobic member of the class Deltaproteobacteria, and proposal of Lujinxingaceae fam. nov.</title>
        <authorList>
            <person name="Guo L.-Y."/>
            <person name="Li C.-M."/>
            <person name="Wang S."/>
            <person name="Du Z.-J."/>
        </authorList>
    </citation>
    <scope>NUCLEOTIDE SEQUENCE [LARGE SCALE GENOMIC DNA]</scope>
    <source>
        <strain evidence="1 2">FA350</strain>
    </source>
</reference>
<sequence length="86" mass="10001">MTENIELYPAAETVFKDPALGVYFRPRLTFETTNCEQIYRVHLLGTDGLICANVFKYLEHNFFGFKYDDGLYDFLGDLRSVSTIYL</sequence>
<gene>
    <name evidence="1" type="ORF">DN745_05350</name>
</gene>
<accession>A0A2Z4FIY9</accession>
<protein>
    <submittedName>
        <fullName evidence="1">Uncharacterized protein</fullName>
    </submittedName>
</protein>
<proteinExistence type="predicted"/>
<evidence type="ECO:0000313" key="1">
    <source>
        <dbReference type="EMBL" id="AWV88795.1"/>
    </source>
</evidence>